<keyword evidence="3" id="KW-1185">Reference proteome</keyword>
<evidence type="ECO:0000259" key="1">
    <source>
        <dbReference type="Pfam" id="PF01636"/>
    </source>
</evidence>
<dbReference type="GO" id="GO:0016740">
    <property type="term" value="F:transferase activity"/>
    <property type="evidence" value="ECO:0007669"/>
    <property type="project" value="UniProtKB-KW"/>
</dbReference>
<dbReference type="GO" id="GO:0042601">
    <property type="term" value="C:endospore-forming forespore"/>
    <property type="evidence" value="ECO:0007669"/>
    <property type="project" value="TreeGrafter"/>
</dbReference>
<protein>
    <submittedName>
        <fullName evidence="2">Phosphotransferase</fullName>
    </submittedName>
</protein>
<dbReference type="PANTHER" id="PTHR39179:SF3">
    <property type="entry name" value="COTS-RELATED PROTEIN"/>
    <property type="match status" value="1"/>
</dbReference>
<evidence type="ECO:0000313" key="2">
    <source>
        <dbReference type="EMBL" id="QKG84084.1"/>
    </source>
</evidence>
<dbReference type="Proteomes" id="UP000503088">
    <property type="component" value="Chromosome"/>
</dbReference>
<dbReference type="RefSeq" id="WP_173221439.1">
    <property type="nucleotide sequence ID" value="NZ_CP048104.1"/>
</dbReference>
<dbReference type="InterPro" id="IPR047175">
    <property type="entry name" value="CotS-like"/>
</dbReference>
<dbReference type="PANTHER" id="PTHR39179">
    <property type="entry name" value="SPORE COAT PROTEIN I"/>
    <property type="match status" value="1"/>
</dbReference>
<dbReference type="EMBL" id="CP048104">
    <property type="protein sequence ID" value="QKG84084.1"/>
    <property type="molecule type" value="Genomic_DNA"/>
</dbReference>
<proteinExistence type="predicted"/>
<organism evidence="2 3">
    <name type="scientific">Kroppenstedtia pulmonis</name>
    <dbReference type="NCBI Taxonomy" id="1380685"/>
    <lineage>
        <taxon>Bacteria</taxon>
        <taxon>Bacillati</taxon>
        <taxon>Bacillota</taxon>
        <taxon>Bacilli</taxon>
        <taxon>Bacillales</taxon>
        <taxon>Thermoactinomycetaceae</taxon>
        <taxon>Kroppenstedtia</taxon>
    </lineage>
</organism>
<dbReference type="InterPro" id="IPR011009">
    <property type="entry name" value="Kinase-like_dom_sf"/>
</dbReference>
<feature type="domain" description="Aminoglycoside phosphotransferase" evidence="1">
    <location>
        <begin position="33"/>
        <end position="259"/>
    </location>
</feature>
<sequence length="347" mass="40790">MRIDPDCDGPVLAEIYKQYGWSPHSIRYVRGVLYVETSGGAYALKKTPASLRKISFLHQWLQKLMDQGYDHLLPWIKTRSGETYVKMADSVWYALPWFGEEVKPTGSISAYVLIRQLARFHRESHAFVESGSPYQTQVDQKRVDNWKQKKDELKEIKSAISQREFISPFDKVILDHEGFLQKALSFSVQGLDKFRQYQKGIPPRYTLVHTRLAPENVLFEGDDWKWIDFDHAVLDSPVRDIATFMRRFISMEGDQVWDPRALLDIYESEWPLKGQEKKLLALYLAYPESPLQLIHQYYHGKNREEATSLRRLEEEMDRLHLFQNWVRNLWKPGVTRRKGVHGAFINV</sequence>
<reference evidence="2 3" key="1">
    <citation type="submission" date="2020-01" db="EMBL/GenBank/DDBJ databases">
        <authorList>
            <person name="Gulvik C.A."/>
            <person name="Batra D.G."/>
        </authorList>
    </citation>
    <scope>NUCLEOTIDE SEQUENCE [LARGE SCALE GENOMIC DNA]</scope>
    <source>
        <strain evidence="2 3">W9323</strain>
    </source>
</reference>
<keyword evidence="2" id="KW-0808">Transferase</keyword>
<dbReference type="Gene3D" id="3.30.200.20">
    <property type="entry name" value="Phosphorylase Kinase, domain 1"/>
    <property type="match status" value="1"/>
</dbReference>
<evidence type="ECO:0000313" key="3">
    <source>
        <dbReference type="Proteomes" id="UP000503088"/>
    </source>
</evidence>
<dbReference type="InterPro" id="IPR002575">
    <property type="entry name" value="Aminoglycoside_PTrfase"/>
</dbReference>
<dbReference type="AlphaFoldDB" id="A0A7D3XHZ6"/>
<name>A0A7D3XHZ6_9BACL</name>
<gene>
    <name evidence="2" type="ORF">GXN76_06075</name>
</gene>
<dbReference type="Gene3D" id="3.90.1200.10">
    <property type="match status" value="1"/>
</dbReference>
<dbReference type="SUPFAM" id="SSF56112">
    <property type="entry name" value="Protein kinase-like (PK-like)"/>
    <property type="match status" value="1"/>
</dbReference>
<dbReference type="Pfam" id="PF01636">
    <property type="entry name" value="APH"/>
    <property type="match status" value="1"/>
</dbReference>
<dbReference type="KEGG" id="kpul:GXN76_06075"/>
<accession>A0A7D3XHZ6</accession>